<dbReference type="SUPFAM" id="SSF51206">
    <property type="entry name" value="cAMP-binding domain-like"/>
    <property type="match status" value="1"/>
</dbReference>
<organism evidence="2 3">
    <name type="scientific">Sphingobacterium zeae</name>
    <dbReference type="NCBI Taxonomy" id="1776859"/>
    <lineage>
        <taxon>Bacteria</taxon>
        <taxon>Pseudomonadati</taxon>
        <taxon>Bacteroidota</taxon>
        <taxon>Sphingobacteriia</taxon>
        <taxon>Sphingobacteriales</taxon>
        <taxon>Sphingobacteriaceae</taxon>
        <taxon>Sphingobacterium</taxon>
    </lineage>
</organism>
<dbReference type="RefSeq" id="WP_307184751.1">
    <property type="nucleotide sequence ID" value="NZ_JAUTBA010000001.1"/>
</dbReference>
<comment type="caution">
    <text evidence="2">The sequence shown here is derived from an EMBL/GenBank/DDBJ whole genome shotgun (WGS) entry which is preliminary data.</text>
</comment>
<dbReference type="Proteomes" id="UP001244640">
    <property type="component" value="Unassembled WGS sequence"/>
</dbReference>
<feature type="domain" description="Cyclic nucleotide-binding" evidence="1">
    <location>
        <begin position="16"/>
        <end position="138"/>
    </location>
</feature>
<dbReference type="InterPro" id="IPR014710">
    <property type="entry name" value="RmlC-like_jellyroll"/>
</dbReference>
<sequence>MKNSEVILSTLKSTPPFQALPESLQLSIVDIFNEYRFSKDTLVYRQSITDMDGVDLIYEGEYETFFLDDLDNKRLIEIHHKPYCFGGISVLLNRTKALKSVIAKKGTIIYRLPRKNFIELCNANEEFFHFFTNSFGRRMLDEEFSHICQISSFL</sequence>
<dbReference type="Gene3D" id="2.60.120.10">
    <property type="entry name" value="Jelly Rolls"/>
    <property type="match status" value="1"/>
</dbReference>
<dbReference type="InterPro" id="IPR000595">
    <property type="entry name" value="cNMP-bd_dom"/>
</dbReference>
<keyword evidence="3" id="KW-1185">Reference proteome</keyword>
<name>A0ABU0U1F5_9SPHI</name>
<dbReference type="PROSITE" id="PS50042">
    <property type="entry name" value="CNMP_BINDING_3"/>
    <property type="match status" value="1"/>
</dbReference>
<dbReference type="InterPro" id="IPR018490">
    <property type="entry name" value="cNMP-bd_dom_sf"/>
</dbReference>
<evidence type="ECO:0000313" key="2">
    <source>
        <dbReference type="EMBL" id="MDQ1148789.1"/>
    </source>
</evidence>
<dbReference type="EMBL" id="JAUTBA010000001">
    <property type="protein sequence ID" value="MDQ1148789.1"/>
    <property type="molecule type" value="Genomic_DNA"/>
</dbReference>
<gene>
    <name evidence="2" type="ORF">QE382_000773</name>
</gene>
<evidence type="ECO:0000259" key="1">
    <source>
        <dbReference type="PROSITE" id="PS50042"/>
    </source>
</evidence>
<proteinExistence type="predicted"/>
<dbReference type="Pfam" id="PF00027">
    <property type="entry name" value="cNMP_binding"/>
    <property type="match status" value="1"/>
</dbReference>
<evidence type="ECO:0000313" key="3">
    <source>
        <dbReference type="Proteomes" id="UP001244640"/>
    </source>
</evidence>
<dbReference type="CDD" id="cd00038">
    <property type="entry name" value="CAP_ED"/>
    <property type="match status" value="1"/>
</dbReference>
<accession>A0ABU0U1F5</accession>
<protein>
    <submittedName>
        <fullName evidence="2">Signal-transduction protein with cAMP-binding, CBS, and nucleotidyltransferase domain</fullName>
    </submittedName>
</protein>
<reference evidence="2 3" key="1">
    <citation type="submission" date="2023-07" db="EMBL/GenBank/DDBJ databases">
        <title>Functional and genomic diversity of the sorghum phyllosphere microbiome.</title>
        <authorList>
            <person name="Shade A."/>
        </authorList>
    </citation>
    <scope>NUCLEOTIDE SEQUENCE [LARGE SCALE GENOMIC DNA]</scope>
    <source>
        <strain evidence="2 3">SORGH_AS_0892</strain>
    </source>
</reference>